<accession>A0A915ISX8</accession>
<dbReference type="GO" id="GO:0005789">
    <property type="term" value="C:endoplasmic reticulum membrane"/>
    <property type="evidence" value="ECO:0007669"/>
    <property type="project" value="UniProtKB-SubCell"/>
</dbReference>
<evidence type="ECO:0000256" key="10">
    <source>
        <dbReference type="ARBA" id="ARBA00023136"/>
    </source>
</evidence>
<dbReference type="GO" id="GO:0005506">
    <property type="term" value="F:iron ion binding"/>
    <property type="evidence" value="ECO:0007669"/>
    <property type="project" value="InterPro"/>
</dbReference>
<sequence>MYTLIVVVFSILALWFYRWTRSYSRNKILIDQFSGPKAYPIIGNCLELQHETTADYFAHMKSYGKLFNAKIVRVWLFNHAFLLIFGAKEAEAIFTSTKNIQKGRQYNLLHPWLKMGLLTSYGEKWRGRRKLLTPTFHYDILKDFLVVFNKQAEILVNILSKQMELRPRVNVSKFLTLCTLDIIVETAMGQSINSQENGDSDYVTAVHKATEIVFDATRKPWCWNKRLFQLIGRGKEFQECLHILLTYSRKVRRLLLKEEMNL</sequence>
<evidence type="ECO:0000256" key="5">
    <source>
        <dbReference type="ARBA" id="ARBA00022723"/>
    </source>
</evidence>
<dbReference type="InterPro" id="IPR001128">
    <property type="entry name" value="Cyt_P450"/>
</dbReference>
<keyword evidence="11" id="KW-1185">Reference proteome</keyword>
<evidence type="ECO:0000256" key="7">
    <source>
        <dbReference type="ARBA" id="ARBA00023002"/>
    </source>
</evidence>
<dbReference type="InterPro" id="IPR002402">
    <property type="entry name" value="Cyt_P450_E_grp-II"/>
</dbReference>
<dbReference type="PANTHER" id="PTHR24291">
    <property type="entry name" value="CYTOCHROME P450 FAMILY 4"/>
    <property type="match status" value="1"/>
</dbReference>
<dbReference type="InterPro" id="IPR050196">
    <property type="entry name" value="Cytochrome_P450_Monoox"/>
</dbReference>
<dbReference type="Proteomes" id="UP000887565">
    <property type="component" value="Unplaced"/>
</dbReference>
<dbReference type="GO" id="GO:0016705">
    <property type="term" value="F:oxidoreductase activity, acting on paired donors, with incorporation or reduction of molecular oxygen"/>
    <property type="evidence" value="ECO:0007669"/>
    <property type="project" value="InterPro"/>
</dbReference>
<keyword evidence="8" id="KW-0408">Iron</keyword>
<dbReference type="GO" id="GO:0004497">
    <property type="term" value="F:monooxygenase activity"/>
    <property type="evidence" value="ECO:0007669"/>
    <property type="project" value="UniProtKB-KW"/>
</dbReference>
<keyword evidence="5" id="KW-0479">Metal-binding</keyword>
<evidence type="ECO:0000313" key="11">
    <source>
        <dbReference type="Proteomes" id="UP000887565"/>
    </source>
</evidence>
<name>A0A915ISX8_ROMCU</name>
<comment type="cofactor">
    <cofactor evidence="1">
        <name>heme</name>
        <dbReference type="ChEBI" id="CHEBI:30413"/>
    </cofactor>
</comment>
<keyword evidence="9" id="KW-0503">Monooxygenase</keyword>
<protein>
    <submittedName>
        <fullName evidence="12">Cytochrome P450</fullName>
    </submittedName>
</protein>
<evidence type="ECO:0000256" key="6">
    <source>
        <dbReference type="ARBA" id="ARBA00022824"/>
    </source>
</evidence>
<dbReference type="InterPro" id="IPR036396">
    <property type="entry name" value="Cyt_P450_sf"/>
</dbReference>
<dbReference type="PRINTS" id="PR00464">
    <property type="entry name" value="EP450II"/>
</dbReference>
<dbReference type="PANTHER" id="PTHR24291:SF189">
    <property type="entry name" value="CYTOCHROME P450 4C3-RELATED"/>
    <property type="match status" value="1"/>
</dbReference>
<dbReference type="OMA" id="INGCASA"/>
<evidence type="ECO:0000256" key="3">
    <source>
        <dbReference type="ARBA" id="ARBA00010617"/>
    </source>
</evidence>
<keyword evidence="7" id="KW-0560">Oxidoreductase</keyword>
<evidence type="ECO:0000313" key="12">
    <source>
        <dbReference type="WBParaSite" id="nRc.2.0.1.t16975-RA"/>
    </source>
</evidence>
<organism evidence="11 12">
    <name type="scientific">Romanomermis culicivorax</name>
    <name type="common">Nematode worm</name>
    <dbReference type="NCBI Taxonomy" id="13658"/>
    <lineage>
        <taxon>Eukaryota</taxon>
        <taxon>Metazoa</taxon>
        <taxon>Ecdysozoa</taxon>
        <taxon>Nematoda</taxon>
        <taxon>Enoplea</taxon>
        <taxon>Dorylaimia</taxon>
        <taxon>Mermithida</taxon>
        <taxon>Mermithoidea</taxon>
        <taxon>Mermithidae</taxon>
        <taxon>Romanomermis</taxon>
    </lineage>
</organism>
<evidence type="ECO:0000256" key="2">
    <source>
        <dbReference type="ARBA" id="ARBA00004586"/>
    </source>
</evidence>
<evidence type="ECO:0000256" key="4">
    <source>
        <dbReference type="ARBA" id="ARBA00022617"/>
    </source>
</evidence>
<evidence type="ECO:0000256" key="8">
    <source>
        <dbReference type="ARBA" id="ARBA00023004"/>
    </source>
</evidence>
<keyword evidence="6" id="KW-0256">Endoplasmic reticulum</keyword>
<keyword evidence="10" id="KW-0472">Membrane</keyword>
<evidence type="ECO:0000256" key="9">
    <source>
        <dbReference type="ARBA" id="ARBA00023033"/>
    </source>
</evidence>
<dbReference type="AlphaFoldDB" id="A0A915ISX8"/>
<dbReference type="Pfam" id="PF00067">
    <property type="entry name" value="p450"/>
    <property type="match status" value="1"/>
</dbReference>
<dbReference type="WBParaSite" id="nRc.2.0.1.t16975-RA">
    <property type="protein sequence ID" value="nRc.2.0.1.t16975-RA"/>
    <property type="gene ID" value="nRc.2.0.1.g16975"/>
</dbReference>
<reference evidence="12" key="1">
    <citation type="submission" date="2022-11" db="UniProtKB">
        <authorList>
            <consortium name="WormBaseParasite"/>
        </authorList>
    </citation>
    <scope>IDENTIFICATION</scope>
</reference>
<dbReference type="GO" id="GO:0020037">
    <property type="term" value="F:heme binding"/>
    <property type="evidence" value="ECO:0007669"/>
    <property type="project" value="InterPro"/>
</dbReference>
<dbReference type="SUPFAM" id="SSF48264">
    <property type="entry name" value="Cytochrome P450"/>
    <property type="match status" value="1"/>
</dbReference>
<evidence type="ECO:0000256" key="1">
    <source>
        <dbReference type="ARBA" id="ARBA00001971"/>
    </source>
</evidence>
<keyword evidence="4" id="KW-0349">Heme</keyword>
<comment type="similarity">
    <text evidence="3">Belongs to the cytochrome P450 family.</text>
</comment>
<proteinExistence type="inferred from homology"/>
<dbReference type="Gene3D" id="1.10.630.10">
    <property type="entry name" value="Cytochrome P450"/>
    <property type="match status" value="1"/>
</dbReference>
<comment type="subcellular location">
    <subcellularLocation>
        <location evidence="2">Endoplasmic reticulum membrane</location>
    </subcellularLocation>
</comment>